<feature type="transmembrane region" description="Helical" evidence="8">
    <location>
        <begin position="203"/>
        <end position="224"/>
    </location>
</feature>
<dbReference type="GO" id="GO:0071916">
    <property type="term" value="F:dipeptide transmembrane transporter activity"/>
    <property type="evidence" value="ECO:0007669"/>
    <property type="project" value="InterPro"/>
</dbReference>
<evidence type="ECO:0000256" key="2">
    <source>
        <dbReference type="ARBA" id="ARBA00005982"/>
    </source>
</evidence>
<sequence>MATSHCESPLLDDVVEDAVDYKGNPARRSSSGGWRSASFIIGVEVAERFAYYGIGSNLISFLTGPLGQSTATAAENVNVWSGTAMLIPLLGAFVADSFLGRYRTIIAASLLYILGLGLLTLSALLPSSQLQVLLFFFALYLVALGLGGHKPCVQAFGADQFDGQDPEECKAKSSFFNWWNFGISVGSLFAFSVLAYIQDNLSWSLGFGIPCIVMVLALFIFLVGTRTYRYSIKREEESPFVRIGKVFVAAVRNWRTAPLAIASEEESRGTLPHRSSEQFKFLNKALLAPDDLTETGKVCTIAEVEEAKAVLRLFPIWATCLPYAIVYAQGSTLFTKQGATIDRTIVPGFEMPAASLQLFITLSVLVFIPSYDRIFVPIARAFTREPSGITMLQRIGTGMSFSIISMVVAALVEMKRLQTAKDYDLVDMPSATIPMSIWWLVPQYLLFGLADVFTMVGQQEFFYDQVPNELRSVGLALNYSIFGVGSFLSSFLIYVVEEATSVVSGTSWFSNNLNRAHLDYFYWLLAALSALQLAAFICFAKSYIYNNWRAI</sequence>
<feature type="transmembrane region" description="Helical" evidence="8">
    <location>
        <begin position="354"/>
        <end position="371"/>
    </location>
</feature>
<dbReference type="CDD" id="cd17417">
    <property type="entry name" value="MFS_NPF5"/>
    <property type="match status" value="1"/>
</dbReference>
<feature type="transmembrane region" description="Helical" evidence="8">
    <location>
        <begin position="392"/>
        <end position="412"/>
    </location>
</feature>
<dbReference type="GO" id="GO:0009705">
    <property type="term" value="C:plant-type vacuole membrane"/>
    <property type="evidence" value="ECO:0007669"/>
    <property type="project" value="UniProtKB-ARBA"/>
</dbReference>
<gene>
    <name evidence="9" type="ORF">M0R45_026807</name>
</gene>
<dbReference type="PANTHER" id="PTHR11654">
    <property type="entry name" value="OLIGOPEPTIDE TRANSPORTER-RELATED"/>
    <property type="match status" value="1"/>
</dbReference>
<keyword evidence="4" id="KW-0597">Phosphoprotein</keyword>
<feature type="transmembrane region" description="Helical" evidence="8">
    <location>
        <begin position="79"/>
        <end position="98"/>
    </location>
</feature>
<evidence type="ECO:0000256" key="7">
    <source>
        <dbReference type="ARBA" id="ARBA00023136"/>
    </source>
</evidence>
<dbReference type="FunFam" id="1.20.1250.20:FF:000147">
    <property type="entry name" value="Protein NRT1/ PTR family 5.10"/>
    <property type="match status" value="1"/>
</dbReference>
<evidence type="ECO:0000256" key="8">
    <source>
        <dbReference type="SAM" id="Phobius"/>
    </source>
</evidence>
<dbReference type="AlphaFoldDB" id="A0AAW1WY71"/>
<dbReference type="EMBL" id="JBEDUW010000005">
    <property type="protein sequence ID" value="KAK9929720.1"/>
    <property type="molecule type" value="Genomic_DNA"/>
</dbReference>
<evidence type="ECO:0000313" key="9">
    <source>
        <dbReference type="EMBL" id="KAK9929720.1"/>
    </source>
</evidence>
<dbReference type="GO" id="GO:0080054">
    <property type="term" value="F:low-affinity nitrate transmembrane transporter activity"/>
    <property type="evidence" value="ECO:0007669"/>
    <property type="project" value="UniProtKB-ARBA"/>
</dbReference>
<proteinExistence type="inferred from homology"/>
<evidence type="ECO:0000256" key="4">
    <source>
        <dbReference type="ARBA" id="ARBA00022553"/>
    </source>
</evidence>
<dbReference type="GO" id="GO:0042937">
    <property type="term" value="F:tripeptide transmembrane transporter activity"/>
    <property type="evidence" value="ECO:0007669"/>
    <property type="project" value="InterPro"/>
</dbReference>
<dbReference type="InterPro" id="IPR036259">
    <property type="entry name" value="MFS_trans_sf"/>
</dbReference>
<evidence type="ECO:0000313" key="10">
    <source>
        <dbReference type="Proteomes" id="UP001457282"/>
    </source>
</evidence>
<evidence type="ECO:0000256" key="6">
    <source>
        <dbReference type="ARBA" id="ARBA00022989"/>
    </source>
</evidence>
<comment type="similarity">
    <text evidence="2">Belongs to the major facilitator superfamily. Proton-dependent oligopeptide transporter (POT/PTR) (TC 2.A.17) family.</text>
</comment>
<feature type="transmembrane region" description="Helical" evidence="8">
    <location>
        <begin position="105"/>
        <end position="124"/>
    </location>
</feature>
<dbReference type="Pfam" id="PF00854">
    <property type="entry name" value="PTR2"/>
    <property type="match status" value="1"/>
</dbReference>
<keyword evidence="5 8" id="KW-0812">Transmembrane</keyword>
<feature type="transmembrane region" description="Helical" evidence="8">
    <location>
        <begin position="130"/>
        <end position="147"/>
    </location>
</feature>
<dbReference type="PROSITE" id="PS01022">
    <property type="entry name" value="PTR2_1"/>
    <property type="match status" value="1"/>
</dbReference>
<dbReference type="InterPro" id="IPR018456">
    <property type="entry name" value="PTR2_symporter_CS"/>
</dbReference>
<dbReference type="Proteomes" id="UP001457282">
    <property type="component" value="Unassembled WGS sequence"/>
</dbReference>
<feature type="transmembrane region" description="Helical" evidence="8">
    <location>
        <begin position="313"/>
        <end position="334"/>
    </location>
</feature>
<evidence type="ECO:0000256" key="1">
    <source>
        <dbReference type="ARBA" id="ARBA00004141"/>
    </source>
</evidence>
<accession>A0AAW1WY71</accession>
<evidence type="ECO:0000256" key="3">
    <source>
        <dbReference type="ARBA" id="ARBA00022448"/>
    </source>
</evidence>
<keyword evidence="7 8" id="KW-0472">Membrane</keyword>
<organism evidence="9 10">
    <name type="scientific">Rubus argutus</name>
    <name type="common">Southern blackberry</name>
    <dbReference type="NCBI Taxonomy" id="59490"/>
    <lineage>
        <taxon>Eukaryota</taxon>
        <taxon>Viridiplantae</taxon>
        <taxon>Streptophyta</taxon>
        <taxon>Embryophyta</taxon>
        <taxon>Tracheophyta</taxon>
        <taxon>Spermatophyta</taxon>
        <taxon>Magnoliopsida</taxon>
        <taxon>eudicotyledons</taxon>
        <taxon>Gunneridae</taxon>
        <taxon>Pentapetalae</taxon>
        <taxon>rosids</taxon>
        <taxon>fabids</taxon>
        <taxon>Rosales</taxon>
        <taxon>Rosaceae</taxon>
        <taxon>Rosoideae</taxon>
        <taxon>Rosoideae incertae sedis</taxon>
        <taxon>Rubus</taxon>
    </lineage>
</organism>
<comment type="subcellular location">
    <subcellularLocation>
        <location evidence="1">Membrane</location>
        <topology evidence="1">Multi-pass membrane protein</topology>
    </subcellularLocation>
</comment>
<feature type="transmembrane region" description="Helical" evidence="8">
    <location>
        <begin position="475"/>
        <end position="496"/>
    </location>
</feature>
<protein>
    <submittedName>
        <fullName evidence="9">Uncharacterized protein</fullName>
    </submittedName>
</protein>
<feature type="transmembrane region" description="Helical" evidence="8">
    <location>
        <begin position="178"/>
        <end position="197"/>
    </location>
</feature>
<keyword evidence="10" id="KW-1185">Reference proteome</keyword>
<dbReference type="InterPro" id="IPR000109">
    <property type="entry name" value="POT_fam"/>
</dbReference>
<name>A0AAW1WY71_RUBAR</name>
<dbReference type="SUPFAM" id="SSF103473">
    <property type="entry name" value="MFS general substrate transporter"/>
    <property type="match status" value="1"/>
</dbReference>
<evidence type="ECO:0000256" key="5">
    <source>
        <dbReference type="ARBA" id="ARBA00022692"/>
    </source>
</evidence>
<feature type="transmembrane region" description="Helical" evidence="8">
    <location>
        <begin position="432"/>
        <end position="454"/>
    </location>
</feature>
<feature type="transmembrane region" description="Helical" evidence="8">
    <location>
        <begin position="520"/>
        <end position="540"/>
    </location>
</feature>
<comment type="caution">
    <text evidence="9">The sequence shown here is derived from an EMBL/GenBank/DDBJ whole genome shotgun (WGS) entry which is preliminary data.</text>
</comment>
<keyword evidence="6 8" id="KW-1133">Transmembrane helix</keyword>
<dbReference type="InterPro" id="IPR044739">
    <property type="entry name" value="NRT1/PTR"/>
</dbReference>
<reference evidence="9 10" key="1">
    <citation type="journal article" date="2023" name="G3 (Bethesda)">
        <title>A chromosome-length genome assembly and annotation of blackberry (Rubus argutus, cv. 'Hillquist').</title>
        <authorList>
            <person name="Bruna T."/>
            <person name="Aryal R."/>
            <person name="Dudchenko O."/>
            <person name="Sargent D.J."/>
            <person name="Mead D."/>
            <person name="Buti M."/>
            <person name="Cavallini A."/>
            <person name="Hytonen T."/>
            <person name="Andres J."/>
            <person name="Pham M."/>
            <person name="Weisz D."/>
            <person name="Mascagni F."/>
            <person name="Usai G."/>
            <person name="Natali L."/>
            <person name="Bassil N."/>
            <person name="Fernandez G.E."/>
            <person name="Lomsadze A."/>
            <person name="Armour M."/>
            <person name="Olukolu B."/>
            <person name="Poorten T."/>
            <person name="Britton C."/>
            <person name="Davik J."/>
            <person name="Ashrafi H."/>
            <person name="Aiden E.L."/>
            <person name="Borodovsky M."/>
            <person name="Worthington M."/>
        </authorList>
    </citation>
    <scope>NUCLEOTIDE SEQUENCE [LARGE SCALE GENOMIC DNA]</scope>
    <source>
        <strain evidence="9">PI 553951</strain>
    </source>
</reference>
<keyword evidence="3" id="KW-0813">Transport</keyword>
<dbReference type="Gene3D" id="1.20.1250.20">
    <property type="entry name" value="MFS general substrate transporter like domains"/>
    <property type="match status" value="1"/>
</dbReference>